<evidence type="ECO:0000256" key="2">
    <source>
        <dbReference type="ARBA" id="ARBA00022475"/>
    </source>
</evidence>
<feature type="transmembrane region" description="Helical" evidence="6">
    <location>
        <begin position="95"/>
        <end position="117"/>
    </location>
</feature>
<dbReference type="InterPro" id="IPR037185">
    <property type="entry name" value="EmrE-like"/>
</dbReference>
<gene>
    <name evidence="8" type="ORF">HNP33_002427</name>
</gene>
<evidence type="ECO:0000259" key="7">
    <source>
        <dbReference type="Pfam" id="PF00892"/>
    </source>
</evidence>
<keyword evidence="2" id="KW-1003">Cell membrane</keyword>
<proteinExistence type="predicted"/>
<dbReference type="Pfam" id="PF00892">
    <property type="entry name" value="EamA"/>
    <property type="match status" value="2"/>
</dbReference>
<feature type="transmembrane region" description="Helical" evidence="6">
    <location>
        <begin position="175"/>
        <end position="197"/>
    </location>
</feature>
<sequence>MSTASTGHAPAPVTSTWRSPAVVAGVALLCCLLWGSSYPAIKGGYALFSIAQSDLPGKLLFAGWRFVMAGGFVLLVAAAMGKPALQTLRAHPRQLLVLGATQTSLQYVFFYLGLAYTTGVKGAIMNATATFFSVLIAHWFYANDRLTPAKALGCVIGFAGVLTVTLGGSGELGGAFSWLGEGSVVLAALILAASSIYGKQLSQTVDAMAMTGWQLGLGGALLVLIGWGSGGQMGLPSWQALALLVYLALLSSAAFTLWSLLLKHNRVSQVTIYNFTVPVFGSVLSALFLRETLWAWHYMLALAMVCLGIWLVTREVRETRKPGSA</sequence>
<accession>A0ABR6RGR3</accession>
<feature type="transmembrane region" description="Helical" evidence="6">
    <location>
        <begin position="240"/>
        <end position="260"/>
    </location>
</feature>
<evidence type="ECO:0000256" key="6">
    <source>
        <dbReference type="SAM" id="Phobius"/>
    </source>
</evidence>
<evidence type="ECO:0000313" key="8">
    <source>
        <dbReference type="EMBL" id="MBB6578345.1"/>
    </source>
</evidence>
<organism evidence="8 9">
    <name type="scientific">Comamonas odontotermitis</name>
    <dbReference type="NCBI Taxonomy" id="379895"/>
    <lineage>
        <taxon>Bacteria</taxon>
        <taxon>Pseudomonadati</taxon>
        <taxon>Pseudomonadota</taxon>
        <taxon>Betaproteobacteria</taxon>
        <taxon>Burkholderiales</taxon>
        <taxon>Comamonadaceae</taxon>
        <taxon>Comamonas</taxon>
    </lineage>
</organism>
<dbReference type="PANTHER" id="PTHR32322">
    <property type="entry name" value="INNER MEMBRANE TRANSPORTER"/>
    <property type="match status" value="1"/>
</dbReference>
<feature type="domain" description="EamA" evidence="7">
    <location>
        <begin position="26"/>
        <end position="165"/>
    </location>
</feature>
<feature type="domain" description="EamA" evidence="7">
    <location>
        <begin position="180"/>
        <end position="313"/>
    </location>
</feature>
<keyword evidence="9" id="KW-1185">Reference proteome</keyword>
<evidence type="ECO:0000256" key="1">
    <source>
        <dbReference type="ARBA" id="ARBA00004651"/>
    </source>
</evidence>
<dbReference type="RefSeq" id="WP_184708720.1">
    <property type="nucleotide sequence ID" value="NZ_JACHKZ010000014.1"/>
</dbReference>
<comment type="subcellular location">
    <subcellularLocation>
        <location evidence="1">Cell membrane</location>
        <topology evidence="1">Multi-pass membrane protein</topology>
    </subcellularLocation>
</comment>
<name>A0ABR6RGR3_9BURK</name>
<keyword evidence="5 6" id="KW-0472">Membrane</keyword>
<evidence type="ECO:0000313" key="9">
    <source>
        <dbReference type="Proteomes" id="UP000562492"/>
    </source>
</evidence>
<dbReference type="InterPro" id="IPR000620">
    <property type="entry name" value="EamA_dom"/>
</dbReference>
<evidence type="ECO:0000256" key="4">
    <source>
        <dbReference type="ARBA" id="ARBA00022989"/>
    </source>
</evidence>
<feature type="transmembrane region" description="Helical" evidence="6">
    <location>
        <begin position="295"/>
        <end position="313"/>
    </location>
</feature>
<feature type="transmembrane region" description="Helical" evidence="6">
    <location>
        <begin position="272"/>
        <end position="289"/>
    </location>
</feature>
<feature type="transmembrane region" description="Helical" evidence="6">
    <location>
        <begin position="149"/>
        <end position="169"/>
    </location>
</feature>
<feature type="transmembrane region" description="Helical" evidence="6">
    <location>
        <begin position="61"/>
        <end position="83"/>
    </location>
</feature>
<keyword evidence="4 6" id="KW-1133">Transmembrane helix</keyword>
<evidence type="ECO:0000256" key="3">
    <source>
        <dbReference type="ARBA" id="ARBA00022692"/>
    </source>
</evidence>
<dbReference type="SUPFAM" id="SSF103481">
    <property type="entry name" value="Multidrug resistance efflux transporter EmrE"/>
    <property type="match status" value="2"/>
</dbReference>
<dbReference type="PANTHER" id="PTHR32322:SF18">
    <property type="entry name" value="S-ADENOSYLMETHIONINE_S-ADENOSYLHOMOCYSTEINE TRANSPORTER"/>
    <property type="match status" value="1"/>
</dbReference>
<comment type="caution">
    <text evidence="8">The sequence shown here is derived from an EMBL/GenBank/DDBJ whole genome shotgun (WGS) entry which is preliminary data.</text>
</comment>
<dbReference type="EMBL" id="JACHKZ010000014">
    <property type="protein sequence ID" value="MBB6578345.1"/>
    <property type="molecule type" value="Genomic_DNA"/>
</dbReference>
<dbReference type="InterPro" id="IPR050638">
    <property type="entry name" value="AA-Vitamin_Transporters"/>
</dbReference>
<evidence type="ECO:0000256" key="5">
    <source>
        <dbReference type="ARBA" id="ARBA00023136"/>
    </source>
</evidence>
<dbReference type="Proteomes" id="UP000562492">
    <property type="component" value="Unassembled WGS sequence"/>
</dbReference>
<feature type="transmembrane region" description="Helical" evidence="6">
    <location>
        <begin position="123"/>
        <end position="142"/>
    </location>
</feature>
<feature type="transmembrane region" description="Helical" evidence="6">
    <location>
        <begin position="209"/>
        <end position="228"/>
    </location>
</feature>
<reference evidence="8 9" key="1">
    <citation type="submission" date="2020-08" db="EMBL/GenBank/DDBJ databases">
        <title>Functional genomics of gut bacteria from endangered species of beetles.</title>
        <authorList>
            <person name="Carlos-Shanley C."/>
        </authorList>
    </citation>
    <scope>NUCLEOTIDE SEQUENCE [LARGE SCALE GENOMIC DNA]</scope>
    <source>
        <strain evidence="8 9">S00124</strain>
    </source>
</reference>
<keyword evidence="3 6" id="KW-0812">Transmembrane</keyword>
<protein>
    <submittedName>
        <fullName evidence="8">Drug/metabolite transporter (DMT)-like permease</fullName>
    </submittedName>
</protein>
<feature type="transmembrane region" description="Helical" evidence="6">
    <location>
        <begin position="21"/>
        <end position="41"/>
    </location>
</feature>